<keyword evidence="6 9" id="KW-0040">ANK repeat</keyword>
<dbReference type="InterPro" id="IPR036770">
    <property type="entry name" value="Ankyrin_rpt-contain_sf"/>
</dbReference>
<dbReference type="GO" id="GO:0005929">
    <property type="term" value="C:cilium"/>
    <property type="evidence" value="ECO:0007669"/>
    <property type="project" value="UniProtKB-SubCell"/>
</dbReference>
<keyword evidence="2" id="KW-0479">Metal-binding</keyword>
<dbReference type="GO" id="GO:0008270">
    <property type="term" value="F:zinc ion binding"/>
    <property type="evidence" value="ECO:0007669"/>
    <property type="project" value="UniProtKB-KW"/>
</dbReference>
<evidence type="ECO:0000256" key="6">
    <source>
        <dbReference type="ARBA" id="ARBA00023043"/>
    </source>
</evidence>
<keyword evidence="3" id="KW-0677">Repeat</keyword>
<evidence type="ECO:0000313" key="13">
    <source>
        <dbReference type="Proteomes" id="UP001152759"/>
    </source>
</evidence>
<evidence type="ECO:0000256" key="5">
    <source>
        <dbReference type="ARBA" id="ARBA00022833"/>
    </source>
</evidence>
<proteinExistence type="predicted"/>
<dbReference type="SUPFAM" id="SSF144232">
    <property type="entry name" value="HIT/MYND zinc finger-like"/>
    <property type="match status" value="1"/>
</dbReference>
<gene>
    <name evidence="12" type="ORF">BEMITA_LOCUS505</name>
</gene>
<comment type="subcellular location">
    <subcellularLocation>
        <location evidence="1">Cell projection</location>
        <location evidence="1">Cilium</location>
    </subcellularLocation>
</comment>
<dbReference type="Pfam" id="PF01753">
    <property type="entry name" value="zf-MYND"/>
    <property type="match status" value="1"/>
</dbReference>
<dbReference type="Gene3D" id="1.25.40.20">
    <property type="entry name" value="Ankyrin repeat-containing domain"/>
    <property type="match status" value="1"/>
</dbReference>
<dbReference type="InterPro" id="IPR002110">
    <property type="entry name" value="Ankyrin_rpt"/>
</dbReference>
<dbReference type="PANTHER" id="PTHR24150">
    <property type="entry name" value="ANKYRIN REPEAT AND MYND DOMAIN-CONTAINING PROTEIN 2"/>
    <property type="match status" value="1"/>
</dbReference>
<evidence type="ECO:0000259" key="11">
    <source>
        <dbReference type="PROSITE" id="PS50865"/>
    </source>
</evidence>
<dbReference type="SMART" id="SM00248">
    <property type="entry name" value="ANK"/>
    <property type="match status" value="3"/>
</dbReference>
<dbReference type="InterPro" id="IPR052452">
    <property type="entry name" value="Ankyrin-MYND_dom_contain_2"/>
</dbReference>
<dbReference type="PROSITE" id="PS50088">
    <property type="entry name" value="ANK_REPEAT"/>
    <property type="match status" value="2"/>
</dbReference>
<evidence type="ECO:0000256" key="8">
    <source>
        <dbReference type="ARBA" id="ARBA00023273"/>
    </source>
</evidence>
<organism evidence="12 13">
    <name type="scientific">Bemisia tabaci</name>
    <name type="common">Sweetpotato whitefly</name>
    <name type="synonym">Aleurodes tabaci</name>
    <dbReference type="NCBI Taxonomy" id="7038"/>
    <lineage>
        <taxon>Eukaryota</taxon>
        <taxon>Metazoa</taxon>
        <taxon>Ecdysozoa</taxon>
        <taxon>Arthropoda</taxon>
        <taxon>Hexapoda</taxon>
        <taxon>Insecta</taxon>
        <taxon>Pterygota</taxon>
        <taxon>Neoptera</taxon>
        <taxon>Paraneoptera</taxon>
        <taxon>Hemiptera</taxon>
        <taxon>Sternorrhyncha</taxon>
        <taxon>Aleyrodoidea</taxon>
        <taxon>Aleyrodidae</taxon>
        <taxon>Aleyrodinae</taxon>
        <taxon>Bemisia</taxon>
    </lineage>
</organism>
<evidence type="ECO:0000256" key="10">
    <source>
        <dbReference type="PROSITE-ProRule" id="PRU00134"/>
    </source>
</evidence>
<keyword evidence="4 10" id="KW-0863">Zinc-finger</keyword>
<feature type="repeat" description="ANK" evidence="9">
    <location>
        <begin position="84"/>
        <end position="116"/>
    </location>
</feature>
<accession>A0A9P0EY77</accession>
<dbReference type="PANTHER" id="PTHR24150:SF8">
    <property type="entry name" value="ANKYRIN REPEAT AND MYND DOMAIN-CONTAINING PROTEIN 2"/>
    <property type="match status" value="1"/>
</dbReference>
<dbReference type="KEGG" id="btab:109038946"/>
<feature type="repeat" description="ANK" evidence="9">
    <location>
        <begin position="50"/>
        <end position="82"/>
    </location>
</feature>
<keyword evidence="13" id="KW-1185">Reference proteome</keyword>
<dbReference type="PROSITE" id="PS50297">
    <property type="entry name" value="ANK_REP_REGION"/>
    <property type="match status" value="2"/>
</dbReference>
<evidence type="ECO:0000256" key="4">
    <source>
        <dbReference type="ARBA" id="ARBA00022771"/>
    </source>
</evidence>
<name>A0A9P0EY77_BEMTA</name>
<sequence length="370" mass="41026">MAKDNVMAKDSGLAKETCDQVFEKISKNDIEGLRTLLADLRDKPDFHDEHGMSPLQHAAYKGNKQICQMLIDQGADVNAGKYEQGYTALHFAALSGNSELCAILLAAGAKSHATNSIGRTASQMAAFVGNHDCVAVINNFMPKSEVEYLTVPHGLETEPQLPPLLATPLHNLIMQVNVHPIRVALNLHKVLLDNLDVTKKALHTLCEKEMKKGQGSSEVLAFKLHYLACVVGEVAKHRQADKQNDVVTAFAKTCLNPSRGEEYVEQFIRDCVREFPFRDCTIFKQMLTTLAKRDTSPPGVVVISNAINGQRGFSDGSSQCVTCGQEKVIRKCSKCRAVQYCDRECQRLHWFVHKKECNRETTNSNQNGVK</sequence>
<evidence type="ECO:0000256" key="3">
    <source>
        <dbReference type="ARBA" id="ARBA00022737"/>
    </source>
</evidence>
<dbReference type="PROSITE" id="PS01360">
    <property type="entry name" value="ZF_MYND_1"/>
    <property type="match status" value="1"/>
</dbReference>
<feature type="domain" description="MYND-type" evidence="11">
    <location>
        <begin position="320"/>
        <end position="357"/>
    </location>
</feature>
<dbReference type="Proteomes" id="UP001152759">
    <property type="component" value="Chromosome 1"/>
</dbReference>
<evidence type="ECO:0000256" key="2">
    <source>
        <dbReference type="ARBA" id="ARBA00022723"/>
    </source>
</evidence>
<keyword evidence="7" id="KW-0969">Cilium</keyword>
<dbReference type="Pfam" id="PF12796">
    <property type="entry name" value="Ank_2"/>
    <property type="match status" value="1"/>
</dbReference>
<evidence type="ECO:0000313" key="12">
    <source>
        <dbReference type="EMBL" id="CAH0380789.1"/>
    </source>
</evidence>
<dbReference type="AlphaFoldDB" id="A0A9P0EY77"/>
<dbReference type="PROSITE" id="PS50865">
    <property type="entry name" value="ZF_MYND_2"/>
    <property type="match status" value="1"/>
</dbReference>
<protein>
    <recommendedName>
        <fullName evidence="11">MYND-type domain-containing protein</fullName>
    </recommendedName>
</protein>
<dbReference type="InterPro" id="IPR002893">
    <property type="entry name" value="Znf_MYND"/>
</dbReference>
<dbReference type="Gene3D" id="6.10.140.2220">
    <property type="match status" value="1"/>
</dbReference>
<keyword evidence="5" id="KW-0862">Zinc</keyword>
<dbReference type="EMBL" id="OU963862">
    <property type="protein sequence ID" value="CAH0380789.1"/>
    <property type="molecule type" value="Genomic_DNA"/>
</dbReference>
<evidence type="ECO:0000256" key="9">
    <source>
        <dbReference type="PROSITE-ProRule" id="PRU00023"/>
    </source>
</evidence>
<dbReference type="SUPFAM" id="SSF48403">
    <property type="entry name" value="Ankyrin repeat"/>
    <property type="match status" value="1"/>
</dbReference>
<evidence type="ECO:0000256" key="7">
    <source>
        <dbReference type="ARBA" id="ARBA00023069"/>
    </source>
</evidence>
<reference evidence="12" key="1">
    <citation type="submission" date="2021-12" db="EMBL/GenBank/DDBJ databases">
        <authorList>
            <person name="King R."/>
        </authorList>
    </citation>
    <scope>NUCLEOTIDE SEQUENCE</scope>
</reference>
<keyword evidence="8" id="KW-0966">Cell projection</keyword>
<dbReference type="OrthoDB" id="10257049at2759"/>
<evidence type="ECO:0000256" key="1">
    <source>
        <dbReference type="ARBA" id="ARBA00004138"/>
    </source>
</evidence>